<dbReference type="InterPro" id="IPR001478">
    <property type="entry name" value="PDZ"/>
</dbReference>
<gene>
    <name evidence="3" type="ORF">Ae201684_016450</name>
</gene>
<comment type="caution">
    <text evidence="3">The sequence shown here is derived from an EMBL/GenBank/DDBJ whole genome shotgun (WGS) entry which is preliminary data.</text>
</comment>
<feature type="compositionally biased region" description="Polar residues" evidence="1">
    <location>
        <begin position="163"/>
        <end position="179"/>
    </location>
</feature>
<dbReference type="SUPFAM" id="SSF50156">
    <property type="entry name" value="PDZ domain-like"/>
    <property type="match status" value="1"/>
</dbReference>
<proteinExistence type="predicted"/>
<evidence type="ECO:0000313" key="3">
    <source>
        <dbReference type="EMBL" id="KAF0725052.1"/>
    </source>
</evidence>
<accession>A0A6G0WCN8</accession>
<evidence type="ECO:0000256" key="1">
    <source>
        <dbReference type="SAM" id="MobiDB-lite"/>
    </source>
</evidence>
<name>A0A6G0WCN8_9STRA</name>
<dbReference type="Gene3D" id="2.30.42.10">
    <property type="match status" value="1"/>
</dbReference>
<keyword evidence="4" id="KW-1185">Reference proteome</keyword>
<feature type="domain" description="PDZ" evidence="2">
    <location>
        <begin position="218"/>
        <end position="297"/>
    </location>
</feature>
<dbReference type="Proteomes" id="UP000481153">
    <property type="component" value="Unassembled WGS sequence"/>
</dbReference>
<dbReference type="VEuPathDB" id="FungiDB:AeMF1_000006"/>
<reference evidence="3 4" key="1">
    <citation type="submission" date="2019-07" db="EMBL/GenBank/DDBJ databases">
        <title>Genomics analysis of Aphanomyces spp. identifies a new class of oomycete effector associated with host adaptation.</title>
        <authorList>
            <person name="Gaulin E."/>
        </authorList>
    </citation>
    <scope>NUCLEOTIDE SEQUENCE [LARGE SCALE GENOMIC DNA]</scope>
    <source>
        <strain evidence="3 4">ATCC 201684</strain>
    </source>
</reference>
<dbReference type="PROSITE" id="PS50106">
    <property type="entry name" value="PDZ"/>
    <property type="match status" value="1"/>
</dbReference>
<evidence type="ECO:0000259" key="2">
    <source>
        <dbReference type="PROSITE" id="PS50106"/>
    </source>
</evidence>
<dbReference type="InterPro" id="IPR036034">
    <property type="entry name" value="PDZ_sf"/>
</dbReference>
<feature type="region of interest" description="Disordered" evidence="1">
    <location>
        <begin position="163"/>
        <end position="209"/>
    </location>
</feature>
<evidence type="ECO:0000313" key="4">
    <source>
        <dbReference type="Proteomes" id="UP000481153"/>
    </source>
</evidence>
<organism evidence="3 4">
    <name type="scientific">Aphanomyces euteiches</name>
    <dbReference type="NCBI Taxonomy" id="100861"/>
    <lineage>
        <taxon>Eukaryota</taxon>
        <taxon>Sar</taxon>
        <taxon>Stramenopiles</taxon>
        <taxon>Oomycota</taxon>
        <taxon>Saprolegniomycetes</taxon>
        <taxon>Saprolegniales</taxon>
        <taxon>Verrucalvaceae</taxon>
        <taxon>Aphanomyces</taxon>
    </lineage>
</organism>
<dbReference type="EMBL" id="VJMJ01000253">
    <property type="protein sequence ID" value="KAF0725052.1"/>
    <property type="molecule type" value="Genomic_DNA"/>
</dbReference>
<protein>
    <recommendedName>
        <fullName evidence="2">PDZ domain-containing protein</fullName>
    </recommendedName>
</protein>
<sequence>MRVVALSSRQQTPDEDTTKVTMSSTIATRAPSSNGNVYNVSNEYDLFSQQLEMYAALGRKESQKAATAKARTEAEFLALMSAYFSGTEPKDYRYFLPNNAPLQACPESKRQVTSPAPEPGLTILKPRVVAMASSAFKPTPTSPANNPTRNYRIDVPATTYTDLRSQGPASAVHSPQSPNDEVEYEQRSSVGSNDDNNADGELSASSSSVKWGNENGFDVVFQQQSMGMKLGYDPVKKCAIVKECFEGTESKKYKQITSGVAIMSVNGQSLCGISLSKIMSRLREAQRPAVIRFETESP</sequence>
<dbReference type="AlphaFoldDB" id="A0A6G0WCN8"/>